<evidence type="ECO:0000313" key="2">
    <source>
        <dbReference type="Proteomes" id="UP000054549"/>
    </source>
</evidence>
<sequence>MLRHCISPDQKDWVIRLPAVEFAINCARSETTGFAPFFLNNGRIPRSMVWNGNAPSDYAGVRVFAQRMKLALMQAHDCIIAARVRSINNANKGRQPSPYQKDDFVYV</sequence>
<dbReference type="InParanoid" id="A0A0C2RYB9"/>
<dbReference type="Proteomes" id="UP000054549">
    <property type="component" value="Unassembled WGS sequence"/>
</dbReference>
<dbReference type="AlphaFoldDB" id="A0A0C2RYB9"/>
<dbReference type="STRING" id="946122.A0A0C2RYB9"/>
<dbReference type="OrthoDB" id="3227343at2759"/>
<dbReference type="HOGENOM" id="CLU_142395_1_0_1"/>
<organism evidence="1 2">
    <name type="scientific">Amanita muscaria (strain Koide BX008)</name>
    <dbReference type="NCBI Taxonomy" id="946122"/>
    <lineage>
        <taxon>Eukaryota</taxon>
        <taxon>Fungi</taxon>
        <taxon>Dikarya</taxon>
        <taxon>Basidiomycota</taxon>
        <taxon>Agaricomycotina</taxon>
        <taxon>Agaricomycetes</taxon>
        <taxon>Agaricomycetidae</taxon>
        <taxon>Agaricales</taxon>
        <taxon>Pluteineae</taxon>
        <taxon>Amanitaceae</taxon>
        <taxon>Amanita</taxon>
    </lineage>
</organism>
<protein>
    <submittedName>
        <fullName evidence="1">Uncharacterized protein</fullName>
    </submittedName>
</protein>
<reference evidence="1 2" key="1">
    <citation type="submission" date="2014-04" db="EMBL/GenBank/DDBJ databases">
        <title>Evolutionary Origins and Diversification of the Mycorrhizal Mutualists.</title>
        <authorList>
            <consortium name="DOE Joint Genome Institute"/>
            <consortium name="Mycorrhizal Genomics Consortium"/>
            <person name="Kohler A."/>
            <person name="Kuo A."/>
            <person name="Nagy L.G."/>
            <person name="Floudas D."/>
            <person name="Copeland A."/>
            <person name="Barry K.W."/>
            <person name="Cichocki N."/>
            <person name="Veneault-Fourrey C."/>
            <person name="LaButti K."/>
            <person name="Lindquist E.A."/>
            <person name="Lipzen A."/>
            <person name="Lundell T."/>
            <person name="Morin E."/>
            <person name="Murat C."/>
            <person name="Riley R."/>
            <person name="Ohm R."/>
            <person name="Sun H."/>
            <person name="Tunlid A."/>
            <person name="Henrissat B."/>
            <person name="Grigoriev I.V."/>
            <person name="Hibbett D.S."/>
            <person name="Martin F."/>
        </authorList>
    </citation>
    <scope>NUCLEOTIDE SEQUENCE [LARGE SCALE GENOMIC DNA]</scope>
    <source>
        <strain evidence="1 2">Koide BX008</strain>
    </source>
</reference>
<feature type="non-terminal residue" evidence="1">
    <location>
        <position position="107"/>
    </location>
</feature>
<evidence type="ECO:0000313" key="1">
    <source>
        <dbReference type="EMBL" id="KIL55335.1"/>
    </source>
</evidence>
<gene>
    <name evidence="1" type="ORF">M378DRAFT_50393</name>
</gene>
<dbReference type="EMBL" id="KN818530">
    <property type="protein sequence ID" value="KIL55335.1"/>
    <property type="molecule type" value="Genomic_DNA"/>
</dbReference>
<dbReference type="Gene3D" id="3.30.420.10">
    <property type="entry name" value="Ribonuclease H-like superfamily/Ribonuclease H"/>
    <property type="match status" value="1"/>
</dbReference>
<dbReference type="GO" id="GO:0003676">
    <property type="term" value="F:nucleic acid binding"/>
    <property type="evidence" value="ECO:0007669"/>
    <property type="project" value="InterPro"/>
</dbReference>
<keyword evidence="2" id="KW-1185">Reference proteome</keyword>
<dbReference type="InterPro" id="IPR036397">
    <property type="entry name" value="RNaseH_sf"/>
</dbReference>
<accession>A0A0C2RYB9</accession>
<name>A0A0C2RYB9_AMAMK</name>
<proteinExistence type="predicted"/>